<evidence type="ECO:0000256" key="1">
    <source>
        <dbReference type="ARBA" id="ARBA00022574"/>
    </source>
</evidence>
<dbReference type="InterPro" id="IPR041452">
    <property type="entry name" value="APAF1_C"/>
</dbReference>
<dbReference type="Pfam" id="PF00400">
    <property type="entry name" value="WD40"/>
    <property type="match status" value="13"/>
</dbReference>
<evidence type="ECO:0000256" key="3">
    <source>
        <dbReference type="PROSITE-ProRule" id="PRU00221"/>
    </source>
</evidence>
<evidence type="ECO:0000313" key="8">
    <source>
        <dbReference type="Proteomes" id="UP000717364"/>
    </source>
</evidence>
<dbReference type="InterPro" id="IPR050505">
    <property type="entry name" value="WDR55/POC1"/>
</dbReference>
<feature type="repeat" description="WD" evidence="3">
    <location>
        <begin position="1008"/>
        <end position="1049"/>
    </location>
</feature>
<organism evidence="7 8">
    <name type="scientific">Leptothoe spongobia TAU-MAC 1115</name>
    <dbReference type="NCBI Taxonomy" id="1967444"/>
    <lineage>
        <taxon>Bacteria</taxon>
        <taxon>Bacillati</taxon>
        <taxon>Cyanobacteriota</taxon>
        <taxon>Cyanophyceae</taxon>
        <taxon>Nodosilineales</taxon>
        <taxon>Cymatolegaceae</taxon>
        <taxon>Leptothoe</taxon>
        <taxon>Leptothoe spongobia</taxon>
    </lineage>
</organism>
<feature type="repeat" description="WD" evidence="3">
    <location>
        <begin position="798"/>
        <end position="839"/>
    </location>
</feature>
<feature type="domain" description="NB-ARC" evidence="4">
    <location>
        <begin position="48"/>
        <end position="190"/>
    </location>
</feature>
<dbReference type="PANTHER" id="PTHR44019">
    <property type="entry name" value="WD REPEAT-CONTAINING PROTEIN 55"/>
    <property type="match status" value="1"/>
</dbReference>
<dbReference type="PANTHER" id="PTHR44019:SF8">
    <property type="entry name" value="POC1 CENTRIOLAR PROTEIN HOMOLOG"/>
    <property type="match status" value="1"/>
</dbReference>
<sequence>MGELFNVPTLPNNFLPRPEDLATLKDAVLGQSEQAIAVTGKTVGGGRNVSLQGMGGIGKSVLATALVRDEDVRQVYPDGLFWVSLGQTPNLVALQINLATDLGDVKPSFTDANDGKAALGRLLKDKRCLVVLDDIWDLAHYNAAFDALGEQCQLLITTRDNSIANRLSAFKYSLAELEKTKALELLQQWTNVDELPDVATDVAQECGYLPLALAMVGAYLRDRPKRWERVLEKLQTADLEKHKINKQLLPGYQYELFRAIQVSVDALDEVGNLGAEEVQERYLDFAVFSEDMAIPETVLETFWQPLGLDEDDTEELLDELVDKSLLRRDEQGRLTLHDLQCDYISKRTEEDLFLRHQRWLDAYKEKCGQGWASCPQDGYFFGQLTRHLKEAGQLDELRQLLFDYDWLRTQLKANGINRLLADYDWLTDDKALNWLQNTLRLSAHVLVSRPDQLTERLWGHLRDNKQSEFQALLDHASEQQRTAWLQPQHVNLPTPNGPLRRTFEGHSSTVNSVVMSVDGTRALSGSSDGTIKLWNLSMGEVIRTLKVCRSRVSSVALSADGTRALLGAGRTVKLWNLTTGEVILTLEGHSSKINSVALNADGTRALSGADDRIVKFWDLTTGEVILTLEGYGSKIMSVALSADGTRALWGSSDKSVQLWDLTTGEVIRILKGRNRFRVMSVALSADGTRALSGSVDRIINLWDLTTGEVIHTFKGHGSRLMSVALSADGTRALSGSADRTVKLWDLATGKAILTLEGHSGSVNSVALSVDGSHALSGASDGTVKLWRLLTKGEASLTLKSHRGHVRSVTLRADNAQVLSGADDATVKLWDLATGKVIHTFEGHSDWSLPVALSSNGIWALLEADDATVKLWDLTTRQPIRTLESHNSWVNSVALSTDGKWALLGANDAIVKLWDLATDRIVRVFEGHSSSINSVMMSTDTTRVLSGSSDATMKLWDIATGDALRTFEGHSSGVNSVVMSADGKWALSGSADRMLKLWDLSTGEVICTLAGHSNGVNSVVMSADGRRALSGSDDKTLKLWDLRVGNCLATFCGDHPFYACDLSAGSRTIVAGDAAGTVHFFSVIEPEIE</sequence>
<dbReference type="RefSeq" id="WP_215609908.1">
    <property type="nucleotide sequence ID" value="NZ_JADOES010000034.1"/>
</dbReference>
<evidence type="ECO:0000259" key="5">
    <source>
        <dbReference type="Pfam" id="PF17908"/>
    </source>
</evidence>
<dbReference type="SMART" id="SM00320">
    <property type="entry name" value="WD40"/>
    <property type="match status" value="14"/>
</dbReference>
<dbReference type="Pfam" id="PF17908">
    <property type="entry name" value="APAF1_C"/>
    <property type="match status" value="1"/>
</dbReference>
<dbReference type="PROSITE" id="PS00678">
    <property type="entry name" value="WD_REPEATS_1"/>
    <property type="match status" value="9"/>
</dbReference>
<dbReference type="PRINTS" id="PR00320">
    <property type="entry name" value="GPROTEINBRPT"/>
</dbReference>
<dbReference type="SUPFAM" id="SSF52540">
    <property type="entry name" value="P-loop containing nucleoside triphosphate hydrolases"/>
    <property type="match status" value="1"/>
</dbReference>
<reference evidence="7" key="2">
    <citation type="journal article" date="2021" name="Mar. Drugs">
        <title>Genome Reduction and Secondary Metabolism of the Marine Sponge-Associated Cyanobacterium Leptothoe.</title>
        <authorList>
            <person name="Konstantinou D."/>
            <person name="Popin R.V."/>
            <person name="Fewer D.P."/>
            <person name="Sivonen K."/>
            <person name="Gkelis S."/>
        </authorList>
    </citation>
    <scope>NUCLEOTIDE SEQUENCE</scope>
    <source>
        <strain evidence="7">TAU-MAC 1115</strain>
    </source>
</reference>
<protein>
    <submittedName>
        <fullName evidence="7">Uncharacterized protein</fullName>
    </submittedName>
</protein>
<dbReference type="Gene3D" id="1.25.40.370">
    <property type="match status" value="1"/>
</dbReference>
<evidence type="ECO:0000259" key="6">
    <source>
        <dbReference type="Pfam" id="PF21296"/>
    </source>
</evidence>
<dbReference type="InterPro" id="IPR036388">
    <property type="entry name" value="WH-like_DNA-bd_sf"/>
</dbReference>
<dbReference type="InterPro" id="IPR001680">
    <property type="entry name" value="WD40_rpt"/>
</dbReference>
<feature type="repeat" description="WD" evidence="3">
    <location>
        <begin position="840"/>
        <end position="881"/>
    </location>
</feature>
<feature type="repeat" description="WD" evidence="3">
    <location>
        <begin position="628"/>
        <end position="669"/>
    </location>
</feature>
<feature type="repeat" description="WD" evidence="3">
    <location>
        <begin position="755"/>
        <end position="788"/>
    </location>
</feature>
<feature type="domain" description="APAF-1 helical" evidence="5">
    <location>
        <begin position="356"/>
        <end position="447"/>
    </location>
</feature>
<evidence type="ECO:0000313" key="7">
    <source>
        <dbReference type="EMBL" id="MBT9316840.1"/>
    </source>
</evidence>
<dbReference type="Gene3D" id="1.10.8.430">
    <property type="entry name" value="Helical domain of apoptotic protease-activating factors"/>
    <property type="match status" value="1"/>
</dbReference>
<keyword evidence="2" id="KW-0677">Repeat</keyword>
<evidence type="ECO:0000256" key="2">
    <source>
        <dbReference type="ARBA" id="ARBA00022737"/>
    </source>
</evidence>
<dbReference type="GO" id="GO:0005829">
    <property type="term" value="C:cytosol"/>
    <property type="evidence" value="ECO:0007669"/>
    <property type="project" value="UniProtKB-ARBA"/>
</dbReference>
<name>A0A947GJB1_9CYAN</name>
<reference evidence="7" key="1">
    <citation type="submission" date="2020-11" db="EMBL/GenBank/DDBJ databases">
        <authorList>
            <person name="Konstantinou D."/>
            <person name="Gkelis S."/>
            <person name="Popin R."/>
            <person name="Fewer D."/>
            <person name="Sivonen K."/>
        </authorList>
    </citation>
    <scope>NUCLEOTIDE SEQUENCE</scope>
    <source>
        <strain evidence="7">TAU-MAC 1115</strain>
    </source>
</reference>
<proteinExistence type="predicted"/>
<dbReference type="InterPro" id="IPR027417">
    <property type="entry name" value="P-loop_NTPase"/>
</dbReference>
<dbReference type="InterPro" id="IPR020472">
    <property type="entry name" value="WD40_PAC1"/>
</dbReference>
<feature type="domain" description="Apoptotic protease-activating factor 1 winged-helix" evidence="6">
    <location>
        <begin position="277"/>
        <end position="343"/>
    </location>
</feature>
<accession>A0A947GJB1</accession>
<feature type="repeat" description="WD" evidence="3">
    <location>
        <begin position="586"/>
        <end position="627"/>
    </location>
</feature>
<dbReference type="Gene3D" id="3.40.50.300">
    <property type="entry name" value="P-loop containing nucleotide triphosphate hydrolases"/>
    <property type="match status" value="1"/>
</dbReference>
<comment type="caution">
    <text evidence="7">The sequence shown here is derived from an EMBL/GenBank/DDBJ whole genome shotgun (WGS) entry which is preliminary data.</text>
</comment>
<feature type="repeat" description="WD" evidence="3">
    <location>
        <begin position="503"/>
        <end position="544"/>
    </location>
</feature>
<feature type="repeat" description="WD" evidence="3">
    <location>
        <begin position="924"/>
        <end position="965"/>
    </location>
</feature>
<dbReference type="PROSITE" id="PS50082">
    <property type="entry name" value="WD_REPEATS_2"/>
    <property type="match status" value="12"/>
</dbReference>
<dbReference type="InterPro" id="IPR042197">
    <property type="entry name" value="Apaf_helical"/>
</dbReference>
<gene>
    <name evidence="7" type="ORF">IXB50_15535</name>
</gene>
<dbReference type="InterPro" id="IPR048975">
    <property type="entry name" value="WHD_APAF1"/>
</dbReference>
<evidence type="ECO:0000259" key="4">
    <source>
        <dbReference type="Pfam" id="PF00931"/>
    </source>
</evidence>
<dbReference type="Pfam" id="PF21296">
    <property type="entry name" value="WHD_APAF1"/>
    <property type="match status" value="1"/>
</dbReference>
<keyword evidence="1 3" id="KW-0853">WD repeat</keyword>
<dbReference type="CDD" id="cd00200">
    <property type="entry name" value="WD40"/>
    <property type="match status" value="2"/>
</dbReference>
<feature type="repeat" description="WD" evidence="3">
    <location>
        <begin position="713"/>
        <end position="754"/>
    </location>
</feature>
<feature type="repeat" description="WD" evidence="3">
    <location>
        <begin position="966"/>
        <end position="1007"/>
    </location>
</feature>
<feature type="repeat" description="WD" evidence="3">
    <location>
        <begin position="678"/>
        <end position="712"/>
    </location>
</feature>
<feature type="repeat" description="WD" evidence="3">
    <location>
        <begin position="882"/>
        <end position="923"/>
    </location>
</feature>
<dbReference type="InterPro" id="IPR015943">
    <property type="entry name" value="WD40/YVTN_repeat-like_dom_sf"/>
</dbReference>
<dbReference type="AlphaFoldDB" id="A0A947GJB1"/>
<dbReference type="Proteomes" id="UP000717364">
    <property type="component" value="Unassembled WGS sequence"/>
</dbReference>
<dbReference type="Gene3D" id="1.10.10.10">
    <property type="entry name" value="Winged helix-like DNA-binding domain superfamily/Winged helix DNA-binding domain"/>
    <property type="match status" value="1"/>
</dbReference>
<dbReference type="InterPro" id="IPR002182">
    <property type="entry name" value="NB-ARC"/>
</dbReference>
<dbReference type="Gene3D" id="2.130.10.10">
    <property type="entry name" value="YVTN repeat-like/Quinoprotein amine dehydrogenase"/>
    <property type="match status" value="6"/>
</dbReference>
<dbReference type="SUPFAM" id="SSF50998">
    <property type="entry name" value="Quinoprotein alcohol dehydrogenase-like"/>
    <property type="match status" value="1"/>
</dbReference>
<dbReference type="Pfam" id="PF00931">
    <property type="entry name" value="NB-ARC"/>
    <property type="match status" value="1"/>
</dbReference>
<dbReference type="PROSITE" id="PS50294">
    <property type="entry name" value="WD_REPEATS_REGION"/>
    <property type="match status" value="10"/>
</dbReference>
<dbReference type="InterPro" id="IPR036322">
    <property type="entry name" value="WD40_repeat_dom_sf"/>
</dbReference>
<dbReference type="GO" id="GO:0043531">
    <property type="term" value="F:ADP binding"/>
    <property type="evidence" value="ECO:0007669"/>
    <property type="project" value="InterPro"/>
</dbReference>
<dbReference type="SUPFAM" id="SSF50978">
    <property type="entry name" value="WD40 repeat-like"/>
    <property type="match status" value="1"/>
</dbReference>
<dbReference type="PRINTS" id="PR00364">
    <property type="entry name" value="DISEASERSIST"/>
</dbReference>
<dbReference type="InterPro" id="IPR011047">
    <property type="entry name" value="Quinoprotein_ADH-like_sf"/>
</dbReference>
<keyword evidence="8" id="KW-1185">Reference proteome</keyword>
<dbReference type="InterPro" id="IPR019775">
    <property type="entry name" value="WD40_repeat_CS"/>
</dbReference>
<dbReference type="EMBL" id="JADOES010000034">
    <property type="protein sequence ID" value="MBT9316840.1"/>
    <property type="molecule type" value="Genomic_DNA"/>
</dbReference>